<gene>
    <name evidence="2" type="ORF">UFOPK1835_01348</name>
</gene>
<name>A0A6J6I366_9ZZZZ</name>
<feature type="domain" description="N-acetyltransferase" evidence="1">
    <location>
        <begin position="221"/>
        <end position="272"/>
    </location>
</feature>
<dbReference type="InterPro" id="IPR009097">
    <property type="entry name" value="Cyclic_Pdiesterase"/>
</dbReference>
<dbReference type="InterPro" id="IPR000182">
    <property type="entry name" value="GNAT_dom"/>
</dbReference>
<evidence type="ECO:0000259" key="1">
    <source>
        <dbReference type="Pfam" id="PF00583"/>
    </source>
</evidence>
<dbReference type="SUPFAM" id="SSF55729">
    <property type="entry name" value="Acyl-CoA N-acyltransferases (Nat)"/>
    <property type="match status" value="1"/>
</dbReference>
<proteinExistence type="predicted"/>
<dbReference type="PANTHER" id="PTHR40037">
    <property type="entry name" value="PHOSPHOESTERASE YJCG-RELATED"/>
    <property type="match status" value="1"/>
</dbReference>
<organism evidence="2">
    <name type="scientific">freshwater metagenome</name>
    <dbReference type="NCBI Taxonomy" id="449393"/>
    <lineage>
        <taxon>unclassified sequences</taxon>
        <taxon>metagenomes</taxon>
        <taxon>ecological metagenomes</taxon>
    </lineage>
</organism>
<dbReference type="Gene3D" id="3.40.630.30">
    <property type="match status" value="1"/>
</dbReference>
<dbReference type="SUPFAM" id="SSF55144">
    <property type="entry name" value="LigT-like"/>
    <property type="match status" value="1"/>
</dbReference>
<evidence type="ECO:0000313" key="2">
    <source>
        <dbReference type="EMBL" id="CAB4615168.1"/>
    </source>
</evidence>
<accession>A0A6J6I366</accession>
<dbReference type="EMBL" id="CAEZUP010000059">
    <property type="protein sequence ID" value="CAB4615168.1"/>
    <property type="molecule type" value="Genomic_DNA"/>
</dbReference>
<dbReference type="Pfam" id="PF00583">
    <property type="entry name" value="Acetyltransf_1"/>
    <property type="match status" value="1"/>
</dbReference>
<dbReference type="InterPro" id="IPR016181">
    <property type="entry name" value="Acyl_CoA_acyltransferase"/>
</dbReference>
<dbReference type="AlphaFoldDB" id="A0A6J6I366"/>
<reference evidence="2" key="1">
    <citation type="submission" date="2020-05" db="EMBL/GenBank/DDBJ databases">
        <authorList>
            <person name="Chiriac C."/>
            <person name="Salcher M."/>
            <person name="Ghai R."/>
            <person name="Kavagutti S V."/>
        </authorList>
    </citation>
    <scope>NUCLEOTIDE SEQUENCE</scope>
</reference>
<dbReference type="GO" id="GO:0016747">
    <property type="term" value="F:acyltransferase activity, transferring groups other than amino-acyl groups"/>
    <property type="evidence" value="ECO:0007669"/>
    <property type="project" value="InterPro"/>
</dbReference>
<protein>
    <submittedName>
        <fullName evidence="2">Unannotated protein</fullName>
    </submittedName>
</protein>
<dbReference type="Pfam" id="PF13563">
    <property type="entry name" value="2_5_RNA_ligase2"/>
    <property type="match status" value="1"/>
</dbReference>
<dbReference type="PANTHER" id="PTHR40037:SF1">
    <property type="entry name" value="PHOSPHOESTERASE SAOUHSC_00951-RELATED"/>
    <property type="match status" value="1"/>
</dbReference>
<sequence>MPRIRLGVALLLPEPLATGVDALRLACDDGALGRMVPHITLAPPVNVRVEDLGAALRVLRTVAAATKPLTVRLGPPETFLPTTPTLHLGVHEPEASEGSLGRLRDAVFSPPLERPLSNRFVPHVTISDDMPEPRIAASIAALAGFVATCTFERVHLLEEQRHGDAHRRWVPIADFRFAPTVIVGRGGVELELSITQLLDPEARSFEEIEMAATGETPATEDRPSFAESVIVTARRSGVVVGVARGFATTEDSKLVSVLVAADQRGRGIGRQIDAAFTHAASMV</sequence>
<dbReference type="InterPro" id="IPR050580">
    <property type="entry name" value="2H_phosphoesterase_YjcG-like"/>
</dbReference>
<dbReference type="CDD" id="cd04301">
    <property type="entry name" value="NAT_SF"/>
    <property type="match status" value="1"/>
</dbReference>
<dbReference type="Gene3D" id="3.90.1140.10">
    <property type="entry name" value="Cyclic phosphodiesterase"/>
    <property type="match status" value="1"/>
</dbReference>